<feature type="domain" description="WSC" evidence="3">
    <location>
        <begin position="115"/>
        <end position="214"/>
    </location>
</feature>
<keyword evidence="5" id="KW-1185">Reference proteome</keyword>
<feature type="chain" id="PRO_5035839773" description="WSC domain-containing protein" evidence="2">
    <location>
        <begin position="25"/>
        <end position="302"/>
    </location>
</feature>
<comment type="caution">
    <text evidence="4">The sequence shown here is derived from an EMBL/GenBank/DDBJ whole genome shotgun (WGS) entry which is preliminary data.</text>
</comment>
<proteinExistence type="predicted"/>
<keyword evidence="2" id="KW-0732">Signal</keyword>
<evidence type="ECO:0000259" key="3">
    <source>
        <dbReference type="PROSITE" id="PS51212"/>
    </source>
</evidence>
<protein>
    <recommendedName>
        <fullName evidence="3">WSC domain-containing protein</fullName>
    </recommendedName>
</protein>
<dbReference type="Proteomes" id="UP000683360">
    <property type="component" value="Unassembled WGS sequence"/>
</dbReference>
<dbReference type="AlphaFoldDB" id="A0A8S3U114"/>
<evidence type="ECO:0000313" key="4">
    <source>
        <dbReference type="EMBL" id="CAG2236376.1"/>
    </source>
</evidence>
<name>A0A8S3U114_MYTED</name>
<evidence type="ECO:0000256" key="1">
    <source>
        <dbReference type="ARBA" id="ARBA00022737"/>
    </source>
</evidence>
<sequence>MVTFWNSLTLYLLLEIYQLSIVWSVSTSTIHIIPGDEVLFNCSEYSSITIRNVSVQNTGKCESRQDDCYLNRNDHELIKRCEGYPSCFVNGSLLTSSCLWEDLYFDLSYICKAASYEYTGCYVDDPERVLDESHKDNQAMSADICFEICTEYQTSDKYEYFGTQYGHECFCGDGQQLNSYHYNKLKESECSMPCLRNEDEMCGGFYRMSVYKITTTHKQEGNYDTLSTNRKSAEHMYASIEQESTEPDLSQYQSLTNPPESDIHAYASTELTHLNINHLRIRLSPISTLMRQQLKLLYIDVL</sequence>
<dbReference type="SMART" id="SM00321">
    <property type="entry name" value="WSC"/>
    <property type="match status" value="1"/>
</dbReference>
<dbReference type="OrthoDB" id="6141537at2759"/>
<keyword evidence="1" id="KW-0677">Repeat</keyword>
<evidence type="ECO:0000313" key="5">
    <source>
        <dbReference type="Proteomes" id="UP000683360"/>
    </source>
</evidence>
<dbReference type="PANTHER" id="PTHR45964:SF5">
    <property type="entry name" value="WSCD FAMILY MEMBER CG9164"/>
    <property type="match status" value="1"/>
</dbReference>
<accession>A0A8S3U114</accession>
<dbReference type="EMBL" id="CAJPWZ010002352">
    <property type="protein sequence ID" value="CAG2236376.1"/>
    <property type="molecule type" value="Genomic_DNA"/>
</dbReference>
<gene>
    <name evidence="4" type="ORF">MEDL_48905</name>
</gene>
<evidence type="ECO:0000256" key="2">
    <source>
        <dbReference type="SAM" id="SignalP"/>
    </source>
</evidence>
<reference evidence="4" key="1">
    <citation type="submission" date="2021-03" db="EMBL/GenBank/DDBJ databases">
        <authorList>
            <person name="Bekaert M."/>
        </authorList>
    </citation>
    <scope>NUCLEOTIDE SEQUENCE</scope>
</reference>
<dbReference type="PANTHER" id="PTHR45964">
    <property type="entry name" value="WSCD FAMILY MEMBER CG9164"/>
    <property type="match status" value="1"/>
</dbReference>
<dbReference type="Pfam" id="PF01822">
    <property type="entry name" value="WSC"/>
    <property type="match status" value="1"/>
</dbReference>
<feature type="signal peptide" evidence="2">
    <location>
        <begin position="1"/>
        <end position="24"/>
    </location>
</feature>
<organism evidence="4 5">
    <name type="scientific">Mytilus edulis</name>
    <name type="common">Blue mussel</name>
    <dbReference type="NCBI Taxonomy" id="6550"/>
    <lineage>
        <taxon>Eukaryota</taxon>
        <taxon>Metazoa</taxon>
        <taxon>Spiralia</taxon>
        <taxon>Lophotrochozoa</taxon>
        <taxon>Mollusca</taxon>
        <taxon>Bivalvia</taxon>
        <taxon>Autobranchia</taxon>
        <taxon>Pteriomorphia</taxon>
        <taxon>Mytilida</taxon>
        <taxon>Mytiloidea</taxon>
        <taxon>Mytilidae</taxon>
        <taxon>Mytilinae</taxon>
        <taxon>Mytilus</taxon>
    </lineage>
</organism>
<dbReference type="PROSITE" id="PS51212">
    <property type="entry name" value="WSC"/>
    <property type="match status" value="1"/>
</dbReference>
<dbReference type="InterPro" id="IPR002889">
    <property type="entry name" value="WSC_carb-bd"/>
</dbReference>
<dbReference type="InterPro" id="IPR051589">
    <property type="entry name" value="Sialate-O-sulfotransferase"/>
</dbReference>